<keyword evidence="6" id="KW-1185">Reference proteome</keyword>
<dbReference type="Proteomes" id="UP001603857">
    <property type="component" value="Unassembled WGS sequence"/>
</dbReference>
<evidence type="ECO:0000313" key="6">
    <source>
        <dbReference type="Proteomes" id="UP001603857"/>
    </source>
</evidence>
<accession>A0ABD1M1A4</accession>
<dbReference type="GO" id="GO:0005524">
    <property type="term" value="F:ATP binding"/>
    <property type="evidence" value="ECO:0007669"/>
    <property type="project" value="UniProtKB-KW"/>
</dbReference>
<name>A0ABD1M1A4_9FABA</name>
<dbReference type="Gene3D" id="2.60.34.10">
    <property type="entry name" value="Substrate Binding Domain Of DNAk, Chain A, domain 1"/>
    <property type="match status" value="1"/>
</dbReference>
<keyword evidence="2" id="KW-0547">Nucleotide-binding</keyword>
<dbReference type="PROSITE" id="PS01036">
    <property type="entry name" value="HSP70_3"/>
    <property type="match status" value="1"/>
</dbReference>
<dbReference type="Gene3D" id="3.30.420.40">
    <property type="match status" value="2"/>
</dbReference>
<evidence type="ECO:0008006" key="7">
    <source>
        <dbReference type="Google" id="ProtNLM"/>
    </source>
</evidence>
<organism evidence="5 6">
    <name type="scientific">Flemingia macrophylla</name>
    <dbReference type="NCBI Taxonomy" id="520843"/>
    <lineage>
        <taxon>Eukaryota</taxon>
        <taxon>Viridiplantae</taxon>
        <taxon>Streptophyta</taxon>
        <taxon>Embryophyta</taxon>
        <taxon>Tracheophyta</taxon>
        <taxon>Spermatophyta</taxon>
        <taxon>Magnoliopsida</taxon>
        <taxon>eudicotyledons</taxon>
        <taxon>Gunneridae</taxon>
        <taxon>Pentapetalae</taxon>
        <taxon>rosids</taxon>
        <taxon>fabids</taxon>
        <taxon>Fabales</taxon>
        <taxon>Fabaceae</taxon>
        <taxon>Papilionoideae</taxon>
        <taxon>50 kb inversion clade</taxon>
        <taxon>NPAAA clade</taxon>
        <taxon>indigoferoid/millettioid clade</taxon>
        <taxon>Phaseoleae</taxon>
        <taxon>Flemingia</taxon>
    </lineage>
</organism>
<comment type="caution">
    <text evidence="5">The sequence shown here is derived from an EMBL/GenBank/DDBJ whole genome shotgun (WGS) entry which is preliminary data.</text>
</comment>
<dbReference type="InterPro" id="IPR018181">
    <property type="entry name" value="Heat_shock_70_CS"/>
</dbReference>
<reference evidence="5 6" key="1">
    <citation type="submission" date="2024-08" db="EMBL/GenBank/DDBJ databases">
        <title>Insights into the chromosomal genome structure of Flemingia macrophylla.</title>
        <authorList>
            <person name="Ding Y."/>
            <person name="Zhao Y."/>
            <person name="Bi W."/>
            <person name="Wu M."/>
            <person name="Zhao G."/>
            <person name="Gong Y."/>
            <person name="Li W."/>
            <person name="Zhang P."/>
        </authorList>
    </citation>
    <scope>NUCLEOTIDE SEQUENCE [LARGE SCALE GENOMIC DNA]</scope>
    <source>
        <strain evidence="5">DYQJB</strain>
        <tissue evidence="5">Leaf</tissue>
    </source>
</reference>
<dbReference type="FunFam" id="3.30.420.40:FF:000465">
    <property type="entry name" value="Heat shock cognate 70 kDa protein 2"/>
    <property type="match status" value="1"/>
</dbReference>
<protein>
    <recommendedName>
        <fullName evidence="7">Heat shock protein 70</fullName>
    </recommendedName>
</protein>
<proteinExistence type="inferred from homology"/>
<dbReference type="AlphaFoldDB" id="A0ABD1M1A4"/>
<dbReference type="FunFam" id="2.60.34.10:FF:000012">
    <property type="entry name" value="Heat shock 70 kDa protein"/>
    <property type="match status" value="1"/>
</dbReference>
<dbReference type="InterPro" id="IPR043129">
    <property type="entry name" value="ATPase_NBD"/>
</dbReference>
<dbReference type="SUPFAM" id="SSF53067">
    <property type="entry name" value="Actin-like ATPase domain"/>
    <property type="match status" value="1"/>
</dbReference>
<evidence type="ECO:0000256" key="3">
    <source>
        <dbReference type="ARBA" id="ARBA00022840"/>
    </source>
</evidence>
<dbReference type="PRINTS" id="PR00301">
    <property type="entry name" value="HEATSHOCK70"/>
</dbReference>
<dbReference type="InterPro" id="IPR013126">
    <property type="entry name" value="Hsp_70_fam"/>
</dbReference>
<dbReference type="EMBL" id="JBGMDY010000006">
    <property type="protein sequence ID" value="KAL2329565.1"/>
    <property type="molecule type" value="Genomic_DNA"/>
</dbReference>
<evidence type="ECO:0000256" key="4">
    <source>
        <dbReference type="ARBA" id="ARBA00023016"/>
    </source>
</evidence>
<comment type="similarity">
    <text evidence="1">Belongs to the heat shock protein 70 family.</text>
</comment>
<dbReference type="GO" id="GO:0006950">
    <property type="term" value="P:response to stress"/>
    <property type="evidence" value="ECO:0007669"/>
    <property type="project" value="UniProtKB-ARBA"/>
</dbReference>
<keyword evidence="3" id="KW-0067">ATP-binding</keyword>
<dbReference type="PANTHER" id="PTHR19375">
    <property type="entry name" value="HEAT SHOCK PROTEIN 70KDA"/>
    <property type="match status" value="1"/>
</dbReference>
<evidence type="ECO:0000313" key="5">
    <source>
        <dbReference type="EMBL" id="KAL2329565.1"/>
    </source>
</evidence>
<evidence type="ECO:0000256" key="2">
    <source>
        <dbReference type="ARBA" id="ARBA00022741"/>
    </source>
</evidence>
<sequence>MDLFEECVKIVEKCLRDAKMEKSSIHDVVLVGGSSRIPKVQELLQDFFNGKDLCKSINPDEAVAYGAAVQAALLSKGKNVPDFVLLDVTPLSLGISANVDKIMSVVIPRNTTIPVKKTRVYCTQVKDASYVKIRVYEGERARADDNNFLGSFNLYGLPAPRHHPFDVCFSIDENGILCVSAEEETTGNRNQITITNDQGRLSANEIRRMIHEAEKYSDDDKKFHKKAKMMIPLDHYVYKFNALKDNISSVITWATNLLEHSNQHDDIVEYENCLEEFEGIIEQVTVLGIAIHCCGARWGGAKLLGLRKPACRVPARKLLGPRKQVVDDAGGALISSQAGQVWIYGYDFFCKFGIRGLPEAFKVYIFKSVDCV</sequence>
<gene>
    <name evidence="5" type="ORF">Fmac_017146</name>
</gene>
<dbReference type="SUPFAM" id="SSF100920">
    <property type="entry name" value="Heat shock protein 70kD (HSP70), peptide-binding domain"/>
    <property type="match status" value="1"/>
</dbReference>
<evidence type="ECO:0000256" key="1">
    <source>
        <dbReference type="ARBA" id="ARBA00007381"/>
    </source>
</evidence>
<keyword evidence="4" id="KW-0346">Stress response</keyword>
<dbReference type="Pfam" id="PF00012">
    <property type="entry name" value="HSP70"/>
    <property type="match status" value="1"/>
</dbReference>
<dbReference type="InterPro" id="IPR029047">
    <property type="entry name" value="HSP70_peptide-bd_sf"/>
</dbReference>